<name>A0A0P8X7S0_PSEFL</name>
<evidence type="ECO:0000313" key="2">
    <source>
        <dbReference type="EMBL" id="KPU62107.1"/>
    </source>
</evidence>
<organism evidence="2 3">
    <name type="scientific">Pseudomonas fluorescens</name>
    <dbReference type="NCBI Taxonomy" id="294"/>
    <lineage>
        <taxon>Bacteria</taxon>
        <taxon>Pseudomonadati</taxon>
        <taxon>Pseudomonadota</taxon>
        <taxon>Gammaproteobacteria</taxon>
        <taxon>Pseudomonadales</taxon>
        <taxon>Pseudomonadaceae</taxon>
        <taxon>Pseudomonas</taxon>
    </lineage>
</organism>
<evidence type="ECO:0000256" key="1">
    <source>
        <dbReference type="SAM" id="MobiDB-lite"/>
    </source>
</evidence>
<sequence length="1672" mass="175825">MPAGLIDRETGDQRRGLRRAEGAAAPEQVVIGGLADGHQIMAVQIGEAQGAAVAQGGRAVAFVHRPARVADAQRWPVVGAGQGDGHRLRRRGRVGRTAVVTGHHAVGEADGFTGAQEVEVFAAAVVPAGLIDREAGDQRRGLRRTERAAAPEQVVVGGLADRHQIMAVQVGKAQRTAVAQRGRAVTFVHRPARVADAQRWPVVGAGQGDGHRLCCRDGVGRAAVVAGDHAVGEADGFAGAQEVEVLAAAVVPTGLIDRETSDQRRGLRRTEGAATPEQVVVGGLADRHSVMAVQVRKAQRTAVAQRGRAVTFVHRPARVADAQRWPVVGAGQGDRHRLCCRDGVGRAAVVAGDHVVGEADGFAGAQEVEVLAAAVVPTGLIDREAGDQRRGLRRAEGAAAPEQVVIGGLADGHRVVAVQVGEAQRTAVAQGGGAIAFAHRPSRVADAQRRPVVGAGQGDGHRLRRRGRVGRTAVVTGHHAVGEADGFTGAQEVQVFAAAVVPAGLIDREAGDQRRGLRRTERAAAPDDIVVRTLTDRDDVVAVQIGKAQRPTVAQGGGAIAFVHRPGCVADAQCRPVVGAGQGDGHRLRRRGRVGRAAVVAGDHAVGEADGFAGAQEVEVLAAAVVPTGLIDREAGHQRRGLRRAEGAAAPEQVVIGGLADGHRVVAVQVGEAQRTAVAQGGGAIAFAHRPSRVADAQRRPVVGAGQGDRHRLRRRGRVGRTAVVTGHHAVGEADGFTGAQEVQVFAAAVVPAGLIDREAGDQRRGLRRTERAAAPEQVVVGGLADGHRVVAVQVGEAQRPTVAQRGRAVAFAHRPARVADAQRRPVVGAGQGDGHRLRRRDGVGRAAVVAGDHTVGEADGFTGAQEVEVFAAAVVPAGLIDRETSDQRRGLRRTEGAATPDQVVVGGLADRHQIMAVQVRKAQRTAVAQRGGAVTFVHRPARVADAQRRPVVGAGQGDGHRLRRRGRVGRTAVVTGHHAVGEADGFTGAQEVEVFAAAAVVPAGLIDREAGDQRRGLRRTERAAAPEQVVVGGLADRHQIMAVQVGKAQRTAVAQRGRAVTFVHRPARVADAQRWPVVGAGQGDGHRLCCRDGVGRAAVVAGDHAVGEADGFAGAQEVEVLAAAVVPTGLIDREAGDQRRGLRRAEGAAAPEQVVIGGLADGHRVVAVQVGKAQRPTVAQGGGAIAFAHRPGRVADAQRRPVIGAGQGDGHRLRRRDRVGRTAVVAGDHAVGEADGFTGAQEVQVLAAAVVPAGLIDREAGDQRRGLRRTERAAAPEQVVVGGLADGHSVMAVQIGEAQRPAVAQGGRAVAFVHRPARVADAQRWPVVGAGQGDRHVLAHRRPEVVGQRHREHFGLGLARGQVLRRAVVQRVGPAHAARRITGALVADTGHQRTQRTGRCTHAGHMGVIGQVHVAEGEAAAGHRGAVFGHRTAFDLGRRHRRCVIGTGNGDGHIPRCRRSMIIADGDQVGFGYCLSLGQVLRRRVVQVVRPLHRTVGCVRGFAYRREHERTKMSSVALRRRERRYVRVIQVDVVKHNRAAGRQRVGRARSGVGVFGHRAGLRAEAEHHTIIHARKLHRRSGPTERSVAEANRIGKAVRQELTSGKRLELFLERRREGSGVVADLTVRGDPDLCTILTGVRTRRLGPRRILDQEVGRSINLGDSRKTVRVVQ</sequence>
<reference evidence="2 3" key="1">
    <citation type="submission" date="2015-09" db="EMBL/GenBank/DDBJ databases">
        <authorList>
            <person name="Jackson K.R."/>
            <person name="Lunt B.L."/>
            <person name="Fisher J.N.B."/>
            <person name="Gardner A.V."/>
            <person name="Bailey M.E."/>
            <person name="Deus L.M."/>
            <person name="Earl A.S."/>
            <person name="Gibby P.D."/>
            <person name="Hartmann K.A."/>
            <person name="Liu J.E."/>
            <person name="Manci A.M."/>
            <person name="Nielsen D.A."/>
            <person name="Solomon M.B."/>
            <person name="Breakwell D.P."/>
            <person name="Burnett S.H."/>
            <person name="Grose J.H."/>
        </authorList>
    </citation>
    <scope>NUCLEOTIDE SEQUENCE [LARGE SCALE GENOMIC DNA]</scope>
    <source>
        <strain evidence="2 3">S613</strain>
    </source>
</reference>
<dbReference type="Proteomes" id="UP000050349">
    <property type="component" value="Unassembled WGS sequence"/>
</dbReference>
<dbReference type="EMBL" id="LJXB01000034">
    <property type="protein sequence ID" value="KPU62107.1"/>
    <property type="molecule type" value="Genomic_DNA"/>
</dbReference>
<protein>
    <submittedName>
        <fullName evidence="2">Uncharacterized protein</fullName>
    </submittedName>
</protein>
<comment type="caution">
    <text evidence="2">The sequence shown here is derived from an EMBL/GenBank/DDBJ whole genome shotgun (WGS) entry which is preliminary data.</text>
</comment>
<gene>
    <name evidence="2" type="ORF">AN403_6234</name>
</gene>
<proteinExistence type="predicted"/>
<feature type="region of interest" description="Disordered" evidence="1">
    <location>
        <begin position="1"/>
        <end position="21"/>
    </location>
</feature>
<accession>A0A0P8X7S0</accession>
<evidence type="ECO:0000313" key="3">
    <source>
        <dbReference type="Proteomes" id="UP000050349"/>
    </source>
</evidence>